<name>A0ABS2D3Q9_9SPHN</name>
<dbReference type="PANTHER" id="PTHR38590:SF1">
    <property type="entry name" value="BLL0828 PROTEIN"/>
    <property type="match status" value="1"/>
</dbReference>
<evidence type="ECO:0000313" key="3">
    <source>
        <dbReference type="EMBL" id="MBM6575518.1"/>
    </source>
</evidence>
<organism evidence="3 4">
    <name type="scientific">Sphingomonas longa</name>
    <dbReference type="NCBI Taxonomy" id="2778730"/>
    <lineage>
        <taxon>Bacteria</taxon>
        <taxon>Pseudomonadati</taxon>
        <taxon>Pseudomonadota</taxon>
        <taxon>Alphaproteobacteria</taxon>
        <taxon>Sphingomonadales</taxon>
        <taxon>Sphingomonadaceae</taxon>
        <taxon>Sphingomonas</taxon>
    </lineage>
</organism>
<dbReference type="Gene3D" id="3.40.960.10">
    <property type="entry name" value="VSR Endonuclease"/>
    <property type="match status" value="1"/>
</dbReference>
<dbReference type="PANTHER" id="PTHR38590">
    <property type="entry name" value="BLL0828 PROTEIN"/>
    <property type="match status" value="1"/>
</dbReference>
<proteinExistence type="predicted"/>
<dbReference type="GO" id="GO:0004519">
    <property type="term" value="F:endonuclease activity"/>
    <property type="evidence" value="ECO:0007669"/>
    <property type="project" value="UniProtKB-KW"/>
</dbReference>
<accession>A0ABS2D3Q9</accession>
<dbReference type="InterPro" id="IPR011335">
    <property type="entry name" value="Restrct_endonuc-II-like"/>
</dbReference>
<keyword evidence="3" id="KW-0378">Hydrolase</keyword>
<comment type="caution">
    <text evidence="3">The sequence shown here is derived from an EMBL/GenBank/DDBJ whole genome shotgun (WGS) entry which is preliminary data.</text>
</comment>
<feature type="domain" description="DUF559" evidence="2">
    <location>
        <begin position="1"/>
        <end position="98"/>
    </location>
</feature>
<dbReference type="CDD" id="cd01038">
    <property type="entry name" value="Endonuclease_DUF559"/>
    <property type="match status" value="1"/>
</dbReference>
<dbReference type="EMBL" id="JAFEMC010000001">
    <property type="protein sequence ID" value="MBM6575518.1"/>
    <property type="molecule type" value="Genomic_DNA"/>
</dbReference>
<dbReference type="Proteomes" id="UP000763641">
    <property type="component" value="Unassembled WGS sequence"/>
</dbReference>
<sequence length="120" mass="13608">MRHNPTEPEKRLWSRLSQSQLGGFKFRRQATIGMVIVDFLCPQKGMIVEVDGHTHSDAASYERRDAALAVLGFRTVRFTNTDVMQNIEGVLARLLDELRALPDRRTPHPNPSPEGEGLER</sequence>
<reference evidence="3 4" key="1">
    <citation type="submission" date="2020-12" db="EMBL/GenBank/DDBJ databases">
        <title>Sphingomonas sp.</title>
        <authorList>
            <person name="Kim M.K."/>
        </authorList>
    </citation>
    <scope>NUCLEOTIDE SEQUENCE [LARGE SCALE GENOMIC DNA]</scope>
    <source>
        <strain evidence="3 4">BT552</strain>
    </source>
</reference>
<keyword evidence="3" id="KW-0540">Nuclease</keyword>
<feature type="region of interest" description="Disordered" evidence="1">
    <location>
        <begin position="99"/>
        <end position="120"/>
    </location>
</feature>
<dbReference type="InterPro" id="IPR047216">
    <property type="entry name" value="Endonuclease_DUF559_bact"/>
</dbReference>
<dbReference type="Pfam" id="PF04480">
    <property type="entry name" value="DUF559"/>
    <property type="match status" value="1"/>
</dbReference>
<evidence type="ECO:0000256" key="1">
    <source>
        <dbReference type="SAM" id="MobiDB-lite"/>
    </source>
</evidence>
<dbReference type="InterPro" id="IPR007569">
    <property type="entry name" value="DUF559"/>
</dbReference>
<dbReference type="SUPFAM" id="SSF52980">
    <property type="entry name" value="Restriction endonuclease-like"/>
    <property type="match status" value="1"/>
</dbReference>
<evidence type="ECO:0000313" key="4">
    <source>
        <dbReference type="Proteomes" id="UP000763641"/>
    </source>
</evidence>
<keyword evidence="3" id="KW-0255">Endonuclease</keyword>
<protein>
    <submittedName>
        <fullName evidence="3">Endonuclease domain-containing protein</fullName>
    </submittedName>
</protein>
<gene>
    <name evidence="3" type="ORF">ILT43_03985</name>
</gene>
<evidence type="ECO:0000259" key="2">
    <source>
        <dbReference type="Pfam" id="PF04480"/>
    </source>
</evidence>
<keyword evidence="4" id="KW-1185">Reference proteome</keyword>